<gene>
    <name evidence="2" type="ORF">SAMN04244573_04412</name>
</gene>
<dbReference type="Gene3D" id="2.40.40.20">
    <property type="match status" value="1"/>
</dbReference>
<accession>A0A1H9SE56</accession>
<dbReference type="AlphaFoldDB" id="A0A1H9SE56"/>
<feature type="domain" description="Molybdopterin dinucleotide-binding" evidence="1">
    <location>
        <begin position="2"/>
        <end position="60"/>
    </location>
</feature>
<protein>
    <submittedName>
        <fullName evidence="2">Molydopterin dinucleotide binding domain-containing protein</fullName>
    </submittedName>
</protein>
<evidence type="ECO:0000259" key="1">
    <source>
        <dbReference type="Pfam" id="PF01568"/>
    </source>
</evidence>
<dbReference type="GO" id="GO:0043546">
    <property type="term" value="F:molybdopterin cofactor binding"/>
    <property type="evidence" value="ECO:0007669"/>
    <property type="project" value="InterPro"/>
</dbReference>
<proteinExistence type="predicted"/>
<dbReference type="InterPro" id="IPR009010">
    <property type="entry name" value="Asp_de-COase-like_dom_sf"/>
</dbReference>
<dbReference type="EMBL" id="FOFJ01000100">
    <property type="protein sequence ID" value="SER83251.1"/>
    <property type="molecule type" value="Genomic_DNA"/>
</dbReference>
<dbReference type="GO" id="GO:0016491">
    <property type="term" value="F:oxidoreductase activity"/>
    <property type="evidence" value="ECO:0007669"/>
    <property type="project" value="InterPro"/>
</dbReference>
<dbReference type="Pfam" id="PF01568">
    <property type="entry name" value="Molydop_binding"/>
    <property type="match status" value="1"/>
</dbReference>
<evidence type="ECO:0000313" key="3">
    <source>
        <dbReference type="Proteomes" id="UP000199267"/>
    </source>
</evidence>
<dbReference type="SUPFAM" id="SSF50692">
    <property type="entry name" value="ADC-like"/>
    <property type="match status" value="1"/>
</dbReference>
<name>A0A1H9SE56_9GAMM</name>
<dbReference type="InterPro" id="IPR006657">
    <property type="entry name" value="MoPterin_dinucl-bd_dom"/>
</dbReference>
<evidence type="ECO:0000313" key="2">
    <source>
        <dbReference type="EMBL" id="SER83251.1"/>
    </source>
</evidence>
<dbReference type="Proteomes" id="UP000199267">
    <property type="component" value="Unassembled WGS sequence"/>
</dbReference>
<sequence length="86" mass="9093">MAGAIVSDEVRPGVVQLATGAWYDSLDPAAPDSLEKHGNPNVLTRDVGASSLSQGCSAHTAHVEIERWTGELPPVSAFQPPRFVAR</sequence>
<reference evidence="2 3" key="1">
    <citation type="submission" date="2016-10" db="EMBL/GenBank/DDBJ databases">
        <authorList>
            <person name="de Groot N.N."/>
        </authorList>
    </citation>
    <scope>NUCLEOTIDE SEQUENCE [LARGE SCALE GENOMIC DNA]</scope>
    <source>
        <strain evidence="2 3">DSM 378</strain>
    </source>
</reference>
<organism evidence="2 3">
    <name type="scientific">Azotobacter beijerinckii</name>
    <dbReference type="NCBI Taxonomy" id="170623"/>
    <lineage>
        <taxon>Bacteria</taxon>
        <taxon>Pseudomonadati</taxon>
        <taxon>Pseudomonadota</taxon>
        <taxon>Gammaproteobacteria</taxon>
        <taxon>Pseudomonadales</taxon>
        <taxon>Pseudomonadaceae</taxon>
        <taxon>Azotobacter</taxon>
    </lineage>
</organism>